<evidence type="ECO:0008006" key="4">
    <source>
        <dbReference type="Google" id="ProtNLM"/>
    </source>
</evidence>
<gene>
    <name evidence="2" type="ORF">A2799_02935</name>
</gene>
<reference evidence="2 3" key="1">
    <citation type="journal article" date="2016" name="Nat. Commun.">
        <title>Thousands of microbial genomes shed light on interconnected biogeochemical processes in an aquifer system.</title>
        <authorList>
            <person name="Anantharaman K."/>
            <person name="Brown C.T."/>
            <person name="Hug L.A."/>
            <person name="Sharon I."/>
            <person name="Castelle C.J."/>
            <person name="Probst A.J."/>
            <person name="Thomas B.C."/>
            <person name="Singh A."/>
            <person name="Wilkins M.J."/>
            <person name="Karaoz U."/>
            <person name="Brodie E.L."/>
            <person name="Williams K.H."/>
            <person name="Hubbard S.S."/>
            <person name="Banfield J.F."/>
        </authorList>
    </citation>
    <scope>NUCLEOTIDE SEQUENCE [LARGE SCALE GENOMIC DNA]</scope>
</reference>
<dbReference type="EMBL" id="MFZH01000030">
    <property type="protein sequence ID" value="OGK18533.1"/>
    <property type="molecule type" value="Genomic_DNA"/>
</dbReference>
<sequence>MESTKKQGEKGIHALGKKVLVIAILTMICYLFAKSLLDFRQKQQFNESYLKEYQKQLELNKKLKSDIARSTDYYTVEKNVREKLNRLKPDEIELILPKISTIPTPTPTINLPVYEQWRRVFF</sequence>
<proteinExistence type="predicted"/>
<accession>A0A1F7GHX6</accession>
<comment type="caution">
    <text evidence="2">The sequence shown here is derived from an EMBL/GenBank/DDBJ whole genome shotgun (WGS) entry which is preliminary data.</text>
</comment>
<evidence type="ECO:0000313" key="3">
    <source>
        <dbReference type="Proteomes" id="UP000176850"/>
    </source>
</evidence>
<keyword evidence="1" id="KW-1133">Transmembrane helix</keyword>
<protein>
    <recommendedName>
        <fullName evidence="4">Cell division protein FtsL</fullName>
    </recommendedName>
</protein>
<name>A0A1F7GHX6_9BACT</name>
<dbReference type="Proteomes" id="UP000176850">
    <property type="component" value="Unassembled WGS sequence"/>
</dbReference>
<keyword evidence="1" id="KW-0812">Transmembrane</keyword>
<evidence type="ECO:0000256" key="1">
    <source>
        <dbReference type="SAM" id="Phobius"/>
    </source>
</evidence>
<organism evidence="2 3">
    <name type="scientific">Candidatus Roizmanbacteria bacterium RIFCSPHIGHO2_01_FULL_39_24</name>
    <dbReference type="NCBI Taxonomy" id="1802032"/>
    <lineage>
        <taxon>Bacteria</taxon>
        <taxon>Candidatus Roizmaniibacteriota</taxon>
    </lineage>
</organism>
<evidence type="ECO:0000313" key="2">
    <source>
        <dbReference type="EMBL" id="OGK18533.1"/>
    </source>
</evidence>
<dbReference type="AlphaFoldDB" id="A0A1F7GHX6"/>
<keyword evidence="1" id="KW-0472">Membrane</keyword>
<feature type="transmembrane region" description="Helical" evidence="1">
    <location>
        <begin position="12"/>
        <end position="33"/>
    </location>
</feature>